<name>A0A2V3YP16_9FIRM</name>
<evidence type="ECO:0000256" key="4">
    <source>
        <dbReference type="PIRSR" id="PIRSR001365-1"/>
    </source>
</evidence>
<keyword evidence="1 3" id="KW-0456">Lyase</keyword>
<dbReference type="PROSITE" id="PS00666">
    <property type="entry name" value="DHDPS_2"/>
    <property type="match status" value="1"/>
</dbReference>
<dbReference type="AlphaFoldDB" id="A0A2V3YP16"/>
<evidence type="ECO:0000256" key="3">
    <source>
        <dbReference type="PIRNR" id="PIRNR001365"/>
    </source>
</evidence>
<dbReference type="RefSeq" id="WP_110321665.1">
    <property type="nucleotide sequence ID" value="NZ_QJKD01000002.1"/>
</dbReference>
<dbReference type="InterPro" id="IPR002220">
    <property type="entry name" value="DapA-like"/>
</dbReference>
<dbReference type="PANTHER" id="PTHR42849:SF1">
    <property type="entry name" value="N-ACETYLNEURAMINATE LYASE"/>
    <property type="match status" value="1"/>
</dbReference>
<organism evidence="6 7">
    <name type="scientific">Hungatella effluvii</name>
    <dbReference type="NCBI Taxonomy" id="1096246"/>
    <lineage>
        <taxon>Bacteria</taxon>
        <taxon>Bacillati</taxon>
        <taxon>Bacillota</taxon>
        <taxon>Clostridia</taxon>
        <taxon>Lachnospirales</taxon>
        <taxon>Lachnospiraceae</taxon>
        <taxon>Hungatella</taxon>
    </lineage>
</organism>
<protein>
    <submittedName>
        <fullName evidence="6">N-acetylneuraminate lyase</fullName>
    </submittedName>
</protein>
<dbReference type="PRINTS" id="PR00146">
    <property type="entry name" value="DHPICSNTHASE"/>
</dbReference>
<dbReference type="Proteomes" id="UP000248057">
    <property type="component" value="Unassembled WGS sequence"/>
</dbReference>
<keyword evidence="2" id="KW-0704">Schiff base</keyword>
<comment type="similarity">
    <text evidence="3">Belongs to the DapA family.</text>
</comment>
<accession>A0A2V3YP16</accession>
<feature type="active site" description="Proton donor/acceptor" evidence="4">
    <location>
        <position position="136"/>
    </location>
</feature>
<evidence type="ECO:0000256" key="2">
    <source>
        <dbReference type="ARBA" id="ARBA00023270"/>
    </source>
</evidence>
<dbReference type="InterPro" id="IPR013785">
    <property type="entry name" value="Aldolase_TIM"/>
</dbReference>
<dbReference type="SMART" id="SM01130">
    <property type="entry name" value="DHDPS"/>
    <property type="match status" value="1"/>
</dbReference>
<dbReference type="GO" id="GO:0019262">
    <property type="term" value="P:N-acetylneuraminate catabolic process"/>
    <property type="evidence" value="ECO:0007669"/>
    <property type="project" value="TreeGrafter"/>
</dbReference>
<feature type="active site" description="Schiff-base intermediate with substrate" evidence="4">
    <location>
        <position position="164"/>
    </location>
</feature>
<evidence type="ECO:0000256" key="5">
    <source>
        <dbReference type="PIRSR" id="PIRSR001365-2"/>
    </source>
</evidence>
<evidence type="ECO:0000256" key="1">
    <source>
        <dbReference type="ARBA" id="ARBA00023239"/>
    </source>
</evidence>
<dbReference type="InterPro" id="IPR020625">
    <property type="entry name" value="Schiff_base-form_aldolases_AS"/>
</dbReference>
<gene>
    <name evidence="6" type="ORF">DFR60_10258</name>
</gene>
<sequence length="294" mass="32962">MNKKFKGIYAALLTPFDQYGQVNVKEMKKLVRYLIGKGIDGFYVAGSSGETFLLSLEERKRVLEAVLEENNGEKTVFAHVGHISTEFARECAVHARQAGADAVSAISPFYYKFTADEVKQYYFDIMDSSDLPMFIYNFPSQSGFSLTTDLLDELCANGRVAGVKFTSNEFFQMERMKAGHPELTLFNGFDQMFLSGLAAGADGGIGSTYNILAPVIRKIYTGFLSGDMETARENQARVNEVISVTRKYGTLKCIKAILQMEGIEMGEMRRPFLPLPQEAMDSMHRICEEFVRQP</sequence>
<evidence type="ECO:0000313" key="6">
    <source>
        <dbReference type="EMBL" id="PXX55784.1"/>
    </source>
</evidence>
<comment type="caution">
    <text evidence="6">The sequence shown here is derived from an EMBL/GenBank/DDBJ whole genome shotgun (WGS) entry which is preliminary data.</text>
</comment>
<dbReference type="SUPFAM" id="SSF51569">
    <property type="entry name" value="Aldolase"/>
    <property type="match status" value="1"/>
</dbReference>
<evidence type="ECO:0000313" key="7">
    <source>
        <dbReference type="Proteomes" id="UP000248057"/>
    </source>
</evidence>
<proteinExistence type="inferred from homology"/>
<dbReference type="Gene3D" id="3.20.20.70">
    <property type="entry name" value="Aldolase class I"/>
    <property type="match status" value="1"/>
</dbReference>
<dbReference type="GeneID" id="86060049"/>
<feature type="binding site" evidence="5">
    <location>
        <position position="205"/>
    </location>
    <ligand>
        <name>pyruvate</name>
        <dbReference type="ChEBI" id="CHEBI:15361"/>
    </ligand>
</feature>
<dbReference type="PIRSF" id="PIRSF001365">
    <property type="entry name" value="DHDPS"/>
    <property type="match status" value="1"/>
</dbReference>
<dbReference type="GO" id="GO:0008747">
    <property type="term" value="F:N-acetylneuraminate lyase activity"/>
    <property type="evidence" value="ECO:0007669"/>
    <property type="project" value="TreeGrafter"/>
</dbReference>
<dbReference type="Pfam" id="PF00701">
    <property type="entry name" value="DHDPS"/>
    <property type="match status" value="1"/>
</dbReference>
<dbReference type="NCBIfam" id="NF003164">
    <property type="entry name" value="PRK04147.1"/>
    <property type="match status" value="1"/>
</dbReference>
<dbReference type="GO" id="GO:0005829">
    <property type="term" value="C:cytosol"/>
    <property type="evidence" value="ECO:0007669"/>
    <property type="project" value="TreeGrafter"/>
</dbReference>
<keyword evidence="7" id="KW-1185">Reference proteome</keyword>
<dbReference type="PANTHER" id="PTHR42849">
    <property type="entry name" value="N-ACETYLNEURAMINATE LYASE"/>
    <property type="match status" value="1"/>
</dbReference>
<dbReference type="EMBL" id="QJKD01000002">
    <property type="protein sequence ID" value="PXX55784.1"/>
    <property type="molecule type" value="Genomic_DNA"/>
</dbReference>
<reference evidence="6 7" key="1">
    <citation type="submission" date="2018-05" db="EMBL/GenBank/DDBJ databases">
        <title>Genomic Encyclopedia of Type Strains, Phase IV (KMG-IV): sequencing the most valuable type-strain genomes for metagenomic binning, comparative biology and taxonomic classification.</title>
        <authorList>
            <person name="Goeker M."/>
        </authorList>
    </citation>
    <scope>NUCLEOTIDE SEQUENCE [LARGE SCALE GENOMIC DNA]</scope>
    <source>
        <strain evidence="6 7">DSM 24995</strain>
    </source>
</reference>